<organism evidence="2 3">
    <name type="scientific">Microthyrium microscopicum</name>
    <dbReference type="NCBI Taxonomy" id="703497"/>
    <lineage>
        <taxon>Eukaryota</taxon>
        <taxon>Fungi</taxon>
        <taxon>Dikarya</taxon>
        <taxon>Ascomycota</taxon>
        <taxon>Pezizomycotina</taxon>
        <taxon>Dothideomycetes</taxon>
        <taxon>Dothideomycetes incertae sedis</taxon>
        <taxon>Microthyriales</taxon>
        <taxon>Microthyriaceae</taxon>
        <taxon>Microthyrium</taxon>
    </lineage>
</organism>
<feature type="transmembrane region" description="Helical" evidence="1">
    <location>
        <begin position="12"/>
        <end position="40"/>
    </location>
</feature>
<protein>
    <submittedName>
        <fullName evidence="2">Uncharacterized protein</fullName>
    </submittedName>
</protein>
<proteinExistence type="predicted"/>
<evidence type="ECO:0000313" key="2">
    <source>
        <dbReference type="EMBL" id="KAF2664510.1"/>
    </source>
</evidence>
<dbReference type="Proteomes" id="UP000799302">
    <property type="component" value="Unassembled WGS sequence"/>
</dbReference>
<keyword evidence="3" id="KW-1185">Reference proteome</keyword>
<sequence>MKSTMILSKWMTLRFWLIISLGLVLLLDVVALICTSIWAAGRRISKDEDFYREKPTNSQLAFYGFTAPLITLFLIPVQLFLTAKNRLSTRTTLCTSVVLLCGWIAQISFWFFCEISAQSILEWTPLWCPNVSRDPAVGQAKAYLGLFIAIGFCIAMSVSAAAVHRKQRFWVKKSPMDGIDKHELISSSNS</sequence>
<keyword evidence="1" id="KW-1133">Transmembrane helix</keyword>
<evidence type="ECO:0000313" key="3">
    <source>
        <dbReference type="Proteomes" id="UP000799302"/>
    </source>
</evidence>
<feature type="transmembrane region" description="Helical" evidence="1">
    <location>
        <begin position="142"/>
        <end position="163"/>
    </location>
</feature>
<gene>
    <name evidence="2" type="ORF">BT63DRAFT_483214</name>
</gene>
<evidence type="ECO:0000256" key="1">
    <source>
        <dbReference type="SAM" id="Phobius"/>
    </source>
</evidence>
<keyword evidence="1" id="KW-0472">Membrane</keyword>
<keyword evidence="1" id="KW-0812">Transmembrane</keyword>
<feature type="transmembrane region" description="Helical" evidence="1">
    <location>
        <begin position="60"/>
        <end position="81"/>
    </location>
</feature>
<reference evidence="2" key="1">
    <citation type="journal article" date="2020" name="Stud. Mycol.">
        <title>101 Dothideomycetes genomes: a test case for predicting lifestyles and emergence of pathogens.</title>
        <authorList>
            <person name="Haridas S."/>
            <person name="Albert R."/>
            <person name="Binder M."/>
            <person name="Bloem J."/>
            <person name="Labutti K."/>
            <person name="Salamov A."/>
            <person name="Andreopoulos B."/>
            <person name="Baker S."/>
            <person name="Barry K."/>
            <person name="Bills G."/>
            <person name="Bluhm B."/>
            <person name="Cannon C."/>
            <person name="Castanera R."/>
            <person name="Culley D."/>
            <person name="Daum C."/>
            <person name="Ezra D."/>
            <person name="Gonzalez J."/>
            <person name="Henrissat B."/>
            <person name="Kuo A."/>
            <person name="Liang C."/>
            <person name="Lipzen A."/>
            <person name="Lutzoni F."/>
            <person name="Magnuson J."/>
            <person name="Mondo S."/>
            <person name="Nolan M."/>
            <person name="Ohm R."/>
            <person name="Pangilinan J."/>
            <person name="Park H.-J."/>
            <person name="Ramirez L."/>
            <person name="Alfaro M."/>
            <person name="Sun H."/>
            <person name="Tritt A."/>
            <person name="Yoshinaga Y."/>
            <person name="Zwiers L.-H."/>
            <person name="Turgeon B."/>
            <person name="Goodwin S."/>
            <person name="Spatafora J."/>
            <person name="Crous P."/>
            <person name="Grigoriev I."/>
        </authorList>
    </citation>
    <scope>NUCLEOTIDE SEQUENCE</scope>
    <source>
        <strain evidence="2">CBS 115976</strain>
    </source>
</reference>
<accession>A0A6A6TXR8</accession>
<dbReference type="OrthoDB" id="3645743at2759"/>
<name>A0A6A6TXR8_9PEZI</name>
<dbReference type="EMBL" id="MU004242">
    <property type="protein sequence ID" value="KAF2664510.1"/>
    <property type="molecule type" value="Genomic_DNA"/>
</dbReference>
<feature type="transmembrane region" description="Helical" evidence="1">
    <location>
        <begin position="93"/>
        <end position="112"/>
    </location>
</feature>
<dbReference type="AlphaFoldDB" id="A0A6A6TXR8"/>